<dbReference type="PANTHER" id="PTHR48475:SF2">
    <property type="entry name" value="RIBONUCLEASE H"/>
    <property type="match status" value="1"/>
</dbReference>
<keyword evidence="5" id="KW-1185">Reference proteome</keyword>
<dbReference type="SUPFAM" id="SSF56672">
    <property type="entry name" value="DNA/RNA polymerases"/>
    <property type="match status" value="1"/>
</dbReference>
<name>A0A7J0EYS7_9ERIC</name>
<dbReference type="SUPFAM" id="SSF53098">
    <property type="entry name" value="Ribonuclease H-like"/>
    <property type="match status" value="1"/>
</dbReference>
<dbReference type="Gene3D" id="3.30.70.270">
    <property type="match status" value="2"/>
</dbReference>
<evidence type="ECO:0000259" key="3">
    <source>
        <dbReference type="Pfam" id="PF13456"/>
    </source>
</evidence>
<dbReference type="InterPro" id="IPR036397">
    <property type="entry name" value="RNaseH_sf"/>
</dbReference>
<dbReference type="GO" id="GO:0004523">
    <property type="term" value="F:RNA-DNA hybrid ribonuclease activity"/>
    <property type="evidence" value="ECO:0007669"/>
    <property type="project" value="InterPro"/>
</dbReference>
<dbReference type="Proteomes" id="UP000585474">
    <property type="component" value="Unassembled WGS sequence"/>
</dbReference>
<protein>
    <submittedName>
        <fullName evidence="4">Uncharacterized protein</fullName>
    </submittedName>
</protein>
<evidence type="ECO:0000313" key="4">
    <source>
        <dbReference type="EMBL" id="GFY91570.1"/>
    </source>
</evidence>
<comment type="caution">
    <text evidence="4">The sequence shown here is derived from an EMBL/GenBank/DDBJ whole genome shotgun (WGS) entry which is preliminary data.</text>
</comment>
<dbReference type="Pfam" id="PF03732">
    <property type="entry name" value="Retrotrans_gag"/>
    <property type="match status" value="1"/>
</dbReference>
<evidence type="ECO:0000313" key="5">
    <source>
        <dbReference type="Proteomes" id="UP000585474"/>
    </source>
</evidence>
<dbReference type="Pfam" id="PF00078">
    <property type="entry name" value="RVT_1"/>
    <property type="match status" value="1"/>
</dbReference>
<organism evidence="4 5">
    <name type="scientific">Actinidia rufa</name>
    <dbReference type="NCBI Taxonomy" id="165716"/>
    <lineage>
        <taxon>Eukaryota</taxon>
        <taxon>Viridiplantae</taxon>
        <taxon>Streptophyta</taxon>
        <taxon>Embryophyta</taxon>
        <taxon>Tracheophyta</taxon>
        <taxon>Spermatophyta</taxon>
        <taxon>Magnoliopsida</taxon>
        <taxon>eudicotyledons</taxon>
        <taxon>Gunneridae</taxon>
        <taxon>Pentapetalae</taxon>
        <taxon>asterids</taxon>
        <taxon>Ericales</taxon>
        <taxon>Actinidiaceae</taxon>
        <taxon>Actinidia</taxon>
    </lineage>
</organism>
<dbReference type="AlphaFoldDB" id="A0A7J0EYS7"/>
<dbReference type="EMBL" id="BJWL01000007">
    <property type="protein sequence ID" value="GFY91570.1"/>
    <property type="molecule type" value="Genomic_DNA"/>
</dbReference>
<dbReference type="CDD" id="cd01647">
    <property type="entry name" value="RT_LTR"/>
    <property type="match status" value="1"/>
</dbReference>
<dbReference type="InterPro" id="IPR002156">
    <property type="entry name" value="RNaseH_domain"/>
</dbReference>
<dbReference type="Pfam" id="PF13456">
    <property type="entry name" value="RVT_3"/>
    <property type="match status" value="1"/>
</dbReference>
<dbReference type="InterPro" id="IPR005162">
    <property type="entry name" value="Retrotrans_gag_dom"/>
</dbReference>
<feature type="domain" description="Retrotransposon gag" evidence="2">
    <location>
        <begin position="124"/>
        <end position="188"/>
    </location>
</feature>
<feature type="domain" description="RNase H type-1" evidence="3">
    <location>
        <begin position="646"/>
        <end position="743"/>
    </location>
</feature>
<evidence type="ECO:0000259" key="2">
    <source>
        <dbReference type="Pfam" id="PF03732"/>
    </source>
</evidence>
<dbReference type="GO" id="GO:0003676">
    <property type="term" value="F:nucleic acid binding"/>
    <property type="evidence" value="ECO:0007669"/>
    <property type="project" value="InterPro"/>
</dbReference>
<sequence>MSSNSQAPDLKGLHREMHGIAEHIRIMNKNNARLIQHIAVNNSPPPTAPVPEEINLSFRSHRLGDDESLSRQSTEGDEDQGFIQVQITNSSRGIRRKDGSDGPPDLYKNLMILQEYSNEVMCKAFSATLKGLARSWFRKLSPQTIDSFGDLSKLFVANFISCRVRQKNASHLFTVHQKDGESLKDYVKPQVLMEIKNEKFVRWPGEIKTNPFKRNKNKYCEFYRDHGHNTEDCFQLKEQIVDLIKEGYLRKFVTDCPQHDSSDRRYGDNLPITGDIQTIHRGFESRRCSSLSRMRHTRDANGRAEEEVYNLSASTTEAHQPIIFTNDDLRGLHFFHDDALVIFAIIANFNVQRKLVDNGSSANILFILAFDKIKTGQDRLHPFHTLLVGFGGSATHPLRSPYAWKNQGNHLHLSLDDEILHFNRGRRGLYCYKVIPFGLKNTGMTYQRLVNKMFKEMIGKTMEVYIDNMLVKSLKSADYIAHLEETFGILRKHQMMLNPSKCIFSALLALSSPRNIHEVQQMTGRVAALSRFISKSADKCLSFFKILRKNTAFEWTNEFEMSFQQLKKYLGSHPLLTVHSLGEELILYLSISPTITKDSDQGQVLADFITEFTHDDAPNPEMTLLEIKTLEEQNSDEDLARWKLFVDGSSNQHSYGAGLVLRTPSGEQLDYFIRIGFKATNNEVEYETFLIELRVATELGVESLDAFYDSQLVIKNFKIRQIPREKNKKADALDNLASAFNFISDKIIPMEFLPNPSIDVTKTIYLSCNRRTDVDERHYCIPPRWNTAIRQTPSSPDSISIFQILPSSWNFVQEVILKRMGKWKSPGQTILRTLKARLEKSKGEWAENLLGILWVYHTTSRIPTGETPYSMEINEGELKFNIDLHDERREQVEVRHAAYKHQDAKYYNQRVKHRSFLASDLVLRKITLSTKELNVGKLSPTWEGPYKVVKVSRPGTYWLEDMSRKALPHP</sequence>
<dbReference type="InterPro" id="IPR012337">
    <property type="entry name" value="RNaseH-like_sf"/>
</dbReference>
<dbReference type="PANTHER" id="PTHR48475">
    <property type="entry name" value="RIBONUCLEASE H"/>
    <property type="match status" value="1"/>
</dbReference>
<dbReference type="OrthoDB" id="101614at2759"/>
<reference evidence="4 5" key="1">
    <citation type="submission" date="2019-07" db="EMBL/GenBank/DDBJ databases">
        <title>De Novo Assembly of kiwifruit Actinidia rufa.</title>
        <authorList>
            <person name="Sugita-Konishi S."/>
            <person name="Sato K."/>
            <person name="Mori E."/>
            <person name="Abe Y."/>
            <person name="Kisaki G."/>
            <person name="Hamano K."/>
            <person name="Suezawa K."/>
            <person name="Otani M."/>
            <person name="Fukuda T."/>
            <person name="Manabe T."/>
            <person name="Gomi K."/>
            <person name="Tabuchi M."/>
            <person name="Akimitsu K."/>
            <person name="Kataoka I."/>
        </authorList>
    </citation>
    <scope>NUCLEOTIDE SEQUENCE [LARGE SCALE GENOMIC DNA]</scope>
    <source>
        <strain evidence="5">cv. Fuchu</strain>
    </source>
</reference>
<dbReference type="InterPro" id="IPR043502">
    <property type="entry name" value="DNA/RNA_pol_sf"/>
</dbReference>
<feature type="domain" description="Reverse transcriptase" evidence="1">
    <location>
        <begin position="421"/>
        <end position="505"/>
    </location>
</feature>
<proteinExistence type="predicted"/>
<gene>
    <name evidence="4" type="ORF">Acr_07g0017660</name>
</gene>
<dbReference type="Gene3D" id="3.30.420.10">
    <property type="entry name" value="Ribonuclease H-like superfamily/Ribonuclease H"/>
    <property type="match status" value="2"/>
</dbReference>
<evidence type="ECO:0000259" key="1">
    <source>
        <dbReference type="Pfam" id="PF00078"/>
    </source>
</evidence>
<dbReference type="CDD" id="cd09279">
    <property type="entry name" value="RNase_HI_like"/>
    <property type="match status" value="1"/>
</dbReference>
<dbReference type="InterPro" id="IPR000477">
    <property type="entry name" value="RT_dom"/>
</dbReference>
<dbReference type="InterPro" id="IPR043128">
    <property type="entry name" value="Rev_trsase/Diguanyl_cyclase"/>
</dbReference>
<accession>A0A7J0EYS7</accession>